<evidence type="ECO:0000256" key="7">
    <source>
        <dbReference type="SAM" id="Phobius"/>
    </source>
</evidence>
<evidence type="ECO:0000256" key="2">
    <source>
        <dbReference type="ARBA" id="ARBA00022448"/>
    </source>
</evidence>
<reference evidence="9 10" key="1">
    <citation type="submission" date="2021-02" db="EMBL/GenBank/DDBJ databases">
        <title>Plant Genome Project.</title>
        <authorList>
            <person name="Zhang R.-G."/>
        </authorList>
    </citation>
    <scope>NUCLEOTIDE SEQUENCE [LARGE SCALE GENOMIC DNA]</scope>
    <source>
        <tissue evidence="9">Leaves</tissue>
    </source>
</reference>
<dbReference type="InterPro" id="IPR013057">
    <property type="entry name" value="AA_transpt_TM"/>
</dbReference>
<dbReference type="PANTHER" id="PTHR48017">
    <property type="entry name" value="OS05G0424000 PROTEIN-RELATED"/>
    <property type="match status" value="1"/>
</dbReference>
<accession>A0ABQ8H7B2</accession>
<keyword evidence="5 7" id="KW-1133">Transmembrane helix</keyword>
<dbReference type="Pfam" id="PF01490">
    <property type="entry name" value="Aa_trans"/>
    <property type="match status" value="1"/>
</dbReference>
<gene>
    <name evidence="9" type="ORF">JRO89_XS13G0084100</name>
</gene>
<name>A0ABQ8H7B2_9ROSI</name>
<keyword evidence="4" id="KW-0029">Amino-acid transport</keyword>
<keyword evidence="2" id="KW-0813">Transport</keyword>
<evidence type="ECO:0000256" key="6">
    <source>
        <dbReference type="ARBA" id="ARBA00023136"/>
    </source>
</evidence>
<evidence type="ECO:0000313" key="10">
    <source>
        <dbReference type="Proteomes" id="UP000827721"/>
    </source>
</evidence>
<proteinExistence type="predicted"/>
<feature type="transmembrane region" description="Helical" evidence="7">
    <location>
        <begin position="184"/>
        <end position="206"/>
    </location>
</feature>
<dbReference type="Proteomes" id="UP000827721">
    <property type="component" value="Unassembled WGS sequence"/>
</dbReference>
<keyword evidence="10" id="KW-1185">Reference proteome</keyword>
<organism evidence="9 10">
    <name type="scientific">Xanthoceras sorbifolium</name>
    <dbReference type="NCBI Taxonomy" id="99658"/>
    <lineage>
        <taxon>Eukaryota</taxon>
        <taxon>Viridiplantae</taxon>
        <taxon>Streptophyta</taxon>
        <taxon>Embryophyta</taxon>
        <taxon>Tracheophyta</taxon>
        <taxon>Spermatophyta</taxon>
        <taxon>Magnoliopsida</taxon>
        <taxon>eudicotyledons</taxon>
        <taxon>Gunneridae</taxon>
        <taxon>Pentapetalae</taxon>
        <taxon>rosids</taxon>
        <taxon>malvids</taxon>
        <taxon>Sapindales</taxon>
        <taxon>Sapindaceae</taxon>
        <taxon>Xanthoceroideae</taxon>
        <taxon>Xanthoceras</taxon>
    </lineage>
</organism>
<evidence type="ECO:0000256" key="3">
    <source>
        <dbReference type="ARBA" id="ARBA00022692"/>
    </source>
</evidence>
<keyword evidence="3 7" id="KW-0812">Transmembrane</keyword>
<evidence type="ECO:0000256" key="5">
    <source>
        <dbReference type="ARBA" id="ARBA00022989"/>
    </source>
</evidence>
<comment type="caution">
    <text evidence="9">The sequence shown here is derived from an EMBL/GenBank/DDBJ whole genome shotgun (WGS) entry which is preliminary data.</text>
</comment>
<evidence type="ECO:0000256" key="4">
    <source>
        <dbReference type="ARBA" id="ARBA00022970"/>
    </source>
</evidence>
<feature type="transmembrane region" description="Helical" evidence="7">
    <location>
        <begin position="144"/>
        <end position="164"/>
    </location>
</feature>
<dbReference type="EMBL" id="JAFEMO010000013">
    <property type="protein sequence ID" value="KAH7549801.1"/>
    <property type="molecule type" value="Genomic_DNA"/>
</dbReference>
<comment type="subcellular location">
    <subcellularLocation>
        <location evidence="1">Membrane</location>
    </subcellularLocation>
</comment>
<protein>
    <recommendedName>
        <fullName evidence="8">Amino acid transporter transmembrane domain-containing protein</fullName>
    </recommendedName>
</protein>
<sequence>MFNAFGAITAIVFSNSPGMLPETQNMRKALYVQFTVGLLFYYGVTIVGYWAYGSSVSVYLPQLLETASLIEVFINSAVFLQAIVSQHMFLSPIHETLDTNFLKLEEIMFSRENIKRRFRLRTVHCFHSECIRTMPAAFPFLEDFVRLIGSFSLIPPTFLFPSMVLIKVTVKTKSATMEKAAWHWFNIVLFSFITVAATVTAVRLVIKDIQGYSFFADAST</sequence>
<feature type="transmembrane region" description="Helical" evidence="7">
    <location>
        <begin position="29"/>
        <end position="52"/>
    </location>
</feature>
<keyword evidence="6 7" id="KW-0472">Membrane</keyword>
<evidence type="ECO:0000313" key="9">
    <source>
        <dbReference type="EMBL" id="KAH7549801.1"/>
    </source>
</evidence>
<evidence type="ECO:0000256" key="1">
    <source>
        <dbReference type="ARBA" id="ARBA00004370"/>
    </source>
</evidence>
<evidence type="ECO:0000259" key="8">
    <source>
        <dbReference type="Pfam" id="PF01490"/>
    </source>
</evidence>
<feature type="domain" description="Amino acid transporter transmembrane" evidence="8">
    <location>
        <begin position="22"/>
        <end position="201"/>
    </location>
</feature>